<dbReference type="SUPFAM" id="SSF48264">
    <property type="entry name" value="Cytochrome P450"/>
    <property type="match status" value="1"/>
</dbReference>
<evidence type="ECO:0000313" key="4">
    <source>
        <dbReference type="Proteomes" id="UP000604825"/>
    </source>
</evidence>
<name>A0A811N0Z8_9POAL</name>
<keyword evidence="4" id="KW-1185">Reference proteome</keyword>
<dbReference type="AlphaFoldDB" id="A0A811N0Z8"/>
<keyword evidence="1 2" id="KW-0349">Heme</keyword>
<evidence type="ECO:0000256" key="1">
    <source>
        <dbReference type="PIRSR" id="PIRSR602401-1"/>
    </source>
</evidence>
<keyword evidence="2" id="KW-0560">Oxidoreductase</keyword>
<dbReference type="PANTHER" id="PTHR47949:SF4">
    <property type="entry name" value="TYROSINE N-MONOOXYGENASE"/>
    <property type="match status" value="1"/>
</dbReference>
<keyword evidence="1 2" id="KW-0408">Iron</keyword>
<dbReference type="InterPro" id="IPR036396">
    <property type="entry name" value="Cyt_P450_sf"/>
</dbReference>
<reference evidence="3" key="1">
    <citation type="submission" date="2020-10" db="EMBL/GenBank/DDBJ databases">
        <authorList>
            <person name="Han B."/>
            <person name="Lu T."/>
            <person name="Zhao Q."/>
            <person name="Huang X."/>
            <person name="Zhao Y."/>
        </authorList>
    </citation>
    <scope>NUCLEOTIDE SEQUENCE</scope>
</reference>
<dbReference type="GO" id="GO:0016705">
    <property type="term" value="F:oxidoreductase activity, acting on paired donors, with incorporation or reduction of molecular oxygen"/>
    <property type="evidence" value="ECO:0007669"/>
    <property type="project" value="InterPro"/>
</dbReference>
<protein>
    <recommendedName>
        <fullName evidence="5">Cytochrome P450</fullName>
    </recommendedName>
</protein>
<evidence type="ECO:0008006" key="5">
    <source>
        <dbReference type="Google" id="ProtNLM"/>
    </source>
</evidence>
<dbReference type="InterPro" id="IPR017972">
    <property type="entry name" value="Cyt_P450_CS"/>
</dbReference>
<dbReference type="InterPro" id="IPR001128">
    <property type="entry name" value="Cyt_P450"/>
</dbReference>
<dbReference type="GO" id="GO:0004497">
    <property type="term" value="F:monooxygenase activity"/>
    <property type="evidence" value="ECO:0007669"/>
    <property type="project" value="UniProtKB-KW"/>
</dbReference>
<dbReference type="PRINTS" id="PR00463">
    <property type="entry name" value="EP450I"/>
</dbReference>
<dbReference type="Gene3D" id="1.10.630.10">
    <property type="entry name" value="Cytochrome P450"/>
    <property type="match status" value="1"/>
</dbReference>
<comment type="similarity">
    <text evidence="2">Belongs to the cytochrome P450 family.</text>
</comment>
<evidence type="ECO:0000256" key="2">
    <source>
        <dbReference type="RuleBase" id="RU000461"/>
    </source>
</evidence>
<keyword evidence="1 2" id="KW-0479">Metal-binding</keyword>
<comment type="caution">
    <text evidence="3">The sequence shown here is derived from an EMBL/GenBank/DDBJ whole genome shotgun (WGS) entry which is preliminary data.</text>
</comment>
<comment type="cofactor">
    <cofactor evidence="1">
        <name>heme</name>
        <dbReference type="ChEBI" id="CHEBI:30413"/>
    </cofactor>
</comment>
<dbReference type="GO" id="GO:0005506">
    <property type="term" value="F:iron ion binding"/>
    <property type="evidence" value="ECO:0007669"/>
    <property type="project" value="InterPro"/>
</dbReference>
<evidence type="ECO:0000313" key="3">
    <source>
        <dbReference type="EMBL" id="CAD6213418.1"/>
    </source>
</evidence>
<proteinExistence type="inferred from homology"/>
<gene>
    <name evidence="3" type="ORF">NCGR_LOCUS8990</name>
</gene>
<dbReference type="EMBL" id="CAJGYO010000002">
    <property type="protein sequence ID" value="CAD6213418.1"/>
    <property type="molecule type" value="Genomic_DNA"/>
</dbReference>
<keyword evidence="2" id="KW-0503">Monooxygenase</keyword>
<dbReference type="GO" id="GO:0020037">
    <property type="term" value="F:heme binding"/>
    <property type="evidence" value="ECO:0007669"/>
    <property type="project" value="InterPro"/>
</dbReference>
<dbReference type="PANTHER" id="PTHR47949">
    <property type="entry name" value="CYTOCHROME P450 703A2-RELATED-RELATED"/>
    <property type="match status" value="1"/>
</dbReference>
<sequence>MAEFDAGVGRDRLVTESDMRDLSYLKACIREAFRLHPYHSFNPSCVAIGQNPRAFDDPLEFRPERHLLLAVGRTASGVVVWLVEPKLWFISFSTGRRGCPGLSLGTLITVMLLARLLQGFHWSKPPGVDRIQLREAAASLVLADPLVLQATPRLPAHLYESETQ</sequence>
<dbReference type="PROSITE" id="PS00086">
    <property type="entry name" value="CYTOCHROME_P450"/>
    <property type="match status" value="1"/>
</dbReference>
<dbReference type="OrthoDB" id="594634at2759"/>
<dbReference type="InterPro" id="IPR002401">
    <property type="entry name" value="Cyt_P450_E_grp-I"/>
</dbReference>
<accession>A0A811N0Z8</accession>
<dbReference type="Pfam" id="PF00067">
    <property type="entry name" value="p450"/>
    <property type="match status" value="2"/>
</dbReference>
<organism evidence="3 4">
    <name type="scientific">Miscanthus lutarioriparius</name>
    <dbReference type="NCBI Taxonomy" id="422564"/>
    <lineage>
        <taxon>Eukaryota</taxon>
        <taxon>Viridiplantae</taxon>
        <taxon>Streptophyta</taxon>
        <taxon>Embryophyta</taxon>
        <taxon>Tracheophyta</taxon>
        <taxon>Spermatophyta</taxon>
        <taxon>Magnoliopsida</taxon>
        <taxon>Liliopsida</taxon>
        <taxon>Poales</taxon>
        <taxon>Poaceae</taxon>
        <taxon>PACMAD clade</taxon>
        <taxon>Panicoideae</taxon>
        <taxon>Andropogonodae</taxon>
        <taxon>Andropogoneae</taxon>
        <taxon>Saccharinae</taxon>
        <taxon>Miscanthus</taxon>
    </lineage>
</organism>
<dbReference type="Proteomes" id="UP000604825">
    <property type="component" value="Unassembled WGS sequence"/>
</dbReference>
<dbReference type="InterPro" id="IPR051382">
    <property type="entry name" value="CYP450_AA/FA_Hydroxylases"/>
</dbReference>
<feature type="binding site" description="axial binding residue" evidence="1">
    <location>
        <position position="99"/>
    </location>
    <ligand>
        <name>heme</name>
        <dbReference type="ChEBI" id="CHEBI:30413"/>
    </ligand>
    <ligandPart>
        <name>Fe</name>
        <dbReference type="ChEBI" id="CHEBI:18248"/>
    </ligandPart>
</feature>